<reference evidence="4 5" key="1">
    <citation type="submission" date="2019-06" db="EMBL/GenBank/DDBJ databases">
        <title>A novel bacterium of genus Marinomonas, isolated from coastal sand.</title>
        <authorList>
            <person name="Huang H."/>
            <person name="Mo K."/>
            <person name="Hu Y."/>
        </authorList>
    </citation>
    <scope>NUCLEOTIDE SEQUENCE [LARGE SCALE GENOMIC DNA]</scope>
    <source>
        <strain evidence="4 5">HB171799</strain>
    </source>
</reference>
<dbReference type="InterPro" id="IPR010982">
    <property type="entry name" value="Lambda_DNA-bd_dom_sf"/>
</dbReference>
<protein>
    <submittedName>
        <fullName evidence="4">Helix-turn-helix domain-containing protein</fullName>
    </submittedName>
</protein>
<evidence type="ECO:0000313" key="5">
    <source>
        <dbReference type="Proteomes" id="UP000315901"/>
    </source>
</evidence>
<evidence type="ECO:0000313" key="4">
    <source>
        <dbReference type="EMBL" id="TPE54472.1"/>
    </source>
</evidence>
<dbReference type="Pfam" id="PF13464">
    <property type="entry name" value="RodZ_C"/>
    <property type="match status" value="1"/>
</dbReference>
<dbReference type="EMBL" id="VFRR01000005">
    <property type="protein sequence ID" value="TPE54472.1"/>
    <property type="molecule type" value="Genomic_DNA"/>
</dbReference>
<evidence type="ECO:0000256" key="1">
    <source>
        <dbReference type="SAM" id="MobiDB-lite"/>
    </source>
</evidence>
<dbReference type="InterPro" id="IPR025194">
    <property type="entry name" value="RodZ-like_C"/>
</dbReference>
<organism evidence="4 5">
    <name type="scientific">Maribrevibacterium harenarium</name>
    <dbReference type="NCBI Taxonomy" id="2589817"/>
    <lineage>
        <taxon>Bacteria</taxon>
        <taxon>Pseudomonadati</taxon>
        <taxon>Pseudomonadota</taxon>
        <taxon>Gammaproteobacteria</taxon>
        <taxon>Oceanospirillales</taxon>
        <taxon>Oceanospirillaceae</taxon>
        <taxon>Maribrevibacterium</taxon>
    </lineage>
</organism>
<dbReference type="RefSeq" id="WP_140587424.1">
    <property type="nucleotide sequence ID" value="NZ_VFRR01000005.1"/>
</dbReference>
<dbReference type="GO" id="GO:0003677">
    <property type="term" value="F:DNA binding"/>
    <property type="evidence" value="ECO:0007669"/>
    <property type="project" value="InterPro"/>
</dbReference>
<dbReference type="Gene3D" id="1.10.260.40">
    <property type="entry name" value="lambda repressor-like DNA-binding domains"/>
    <property type="match status" value="1"/>
</dbReference>
<feature type="region of interest" description="Disordered" evidence="1">
    <location>
        <begin position="143"/>
        <end position="171"/>
    </location>
</feature>
<sequence length="312" mass="34642">MNTEQELDQPVIDSAPSIDIGHLLQSKRLEMAFDLQHVAAELKLPTSQVSALEANQFERFRSSTFARGYLKSYCRLLNLDTKEILAAFDDQQAAVEPTVKPVDQVRKQAQYGDPMVMFITAVVVAIIIFVAFWWPEFEQQSTAKSESQSTVPELSVVTNEPEPIDSDTSPTLAELPELTMPELDLPEEEVVTGLSAETRALLEDAGVNTEQVVQATAIPEPEPEQPAIVEPAYTDDIEIRFSADCWTEIRDSSGRILFSGVKSSGSSLTLSGVAPYRVVLGYVPGVSSLKYKGEEFDYSRFIRKDLARFELK</sequence>
<dbReference type="OrthoDB" id="9790252at2"/>
<feature type="compositionally biased region" description="Polar residues" evidence="1">
    <location>
        <begin position="143"/>
        <end position="158"/>
    </location>
</feature>
<keyword evidence="2" id="KW-0472">Membrane</keyword>
<dbReference type="AlphaFoldDB" id="A0A501X1W9"/>
<dbReference type="Pfam" id="PF13413">
    <property type="entry name" value="HTH_25"/>
    <property type="match status" value="1"/>
</dbReference>
<dbReference type="InterPro" id="IPR050400">
    <property type="entry name" value="Bact_Cytoskel_RodZ"/>
</dbReference>
<feature type="transmembrane region" description="Helical" evidence="2">
    <location>
        <begin position="115"/>
        <end position="134"/>
    </location>
</feature>
<gene>
    <name evidence="4" type="ORF">FJM67_04215</name>
</gene>
<proteinExistence type="predicted"/>
<evidence type="ECO:0000256" key="2">
    <source>
        <dbReference type="SAM" id="Phobius"/>
    </source>
</evidence>
<comment type="caution">
    <text evidence="4">The sequence shown here is derived from an EMBL/GenBank/DDBJ whole genome shotgun (WGS) entry which is preliminary data.</text>
</comment>
<dbReference type="PANTHER" id="PTHR34475:SF1">
    <property type="entry name" value="CYTOSKELETON PROTEIN RODZ"/>
    <property type="match status" value="1"/>
</dbReference>
<keyword evidence="2" id="KW-0812">Transmembrane</keyword>
<name>A0A501X1W9_9GAMM</name>
<keyword evidence="2" id="KW-1133">Transmembrane helix</keyword>
<accession>A0A501X1W9</accession>
<dbReference type="PANTHER" id="PTHR34475">
    <property type="match status" value="1"/>
</dbReference>
<evidence type="ECO:0000259" key="3">
    <source>
        <dbReference type="Pfam" id="PF13464"/>
    </source>
</evidence>
<keyword evidence="5" id="KW-1185">Reference proteome</keyword>
<feature type="domain" description="Cytoskeleton protein RodZ-like C-terminal" evidence="3">
    <location>
        <begin position="238"/>
        <end position="310"/>
    </location>
</feature>
<dbReference type="Proteomes" id="UP000315901">
    <property type="component" value="Unassembled WGS sequence"/>
</dbReference>